<evidence type="ECO:0000313" key="8">
    <source>
        <dbReference type="EMBL" id="KAH7365133.1"/>
    </source>
</evidence>
<evidence type="ECO:0000256" key="3">
    <source>
        <dbReference type="ARBA" id="ARBA00023015"/>
    </source>
</evidence>
<dbReference type="NCBIfam" id="TIGR01568">
    <property type="entry name" value="A_thal_3678"/>
    <property type="match status" value="1"/>
</dbReference>
<comment type="caution">
    <text evidence="8">The sequence shown here is derived from an EMBL/GenBank/DDBJ whole genome shotgun (WGS) entry which is preliminary data.</text>
</comment>
<accession>A0A8T2SRW9</accession>
<dbReference type="InterPro" id="IPR006458">
    <property type="entry name" value="Ovate_C"/>
</dbReference>
<dbReference type="OrthoDB" id="1928390at2759"/>
<dbReference type="AlphaFoldDB" id="A0A8T2SRW9"/>
<evidence type="ECO:0000259" key="7">
    <source>
        <dbReference type="PROSITE" id="PS51754"/>
    </source>
</evidence>
<evidence type="ECO:0000313" key="9">
    <source>
        <dbReference type="Proteomes" id="UP000825935"/>
    </source>
</evidence>
<dbReference type="EMBL" id="CM035423">
    <property type="protein sequence ID" value="KAH7365133.1"/>
    <property type="molecule type" value="Genomic_DNA"/>
</dbReference>
<dbReference type="PROSITE" id="PS51754">
    <property type="entry name" value="OVATE"/>
    <property type="match status" value="1"/>
</dbReference>
<keyword evidence="3 6" id="KW-0805">Transcription regulation</keyword>
<dbReference type="InterPro" id="IPR038933">
    <property type="entry name" value="Ovate"/>
</dbReference>
<proteinExistence type="predicted"/>
<dbReference type="GO" id="GO:0005634">
    <property type="term" value="C:nucleus"/>
    <property type="evidence" value="ECO:0007669"/>
    <property type="project" value="UniProtKB-SubCell"/>
</dbReference>
<dbReference type="Proteomes" id="UP000825935">
    <property type="component" value="Chromosome 18"/>
</dbReference>
<reference evidence="8" key="1">
    <citation type="submission" date="2021-08" db="EMBL/GenBank/DDBJ databases">
        <title>WGS assembly of Ceratopteris richardii.</title>
        <authorList>
            <person name="Marchant D.B."/>
            <person name="Chen G."/>
            <person name="Jenkins J."/>
            <person name="Shu S."/>
            <person name="Leebens-Mack J."/>
            <person name="Grimwood J."/>
            <person name="Schmutz J."/>
            <person name="Soltis P."/>
            <person name="Soltis D."/>
            <person name="Chen Z.-H."/>
        </authorList>
    </citation>
    <scope>NUCLEOTIDE SEQUENCE</scope>
    <source>
        <strain evidence="8">Whitten #5841</strain>
        <tissue evidence="8">Leaf</tissue>
    </source>
</reference>
<dbReference type="PANTHER" id="PTHR33057:SF70">
    <property type="entry name" value="TRANSCRIPTION REPRESSOR-RELATED"/>
    <property type="match status" value="1"/>
</dbReference>
<dbReference type="Pfam" id="PF04844">
    <property type="entry name" value="Ovate"/>
    <property type="match status" value="1"/>
</dbReference>
<evidence type="ECO:0000256" key="1">
    <source>
        <dbReference type="ARBA" id="ARBA00004123"/>
    </source>
</evidence>
<organism evidence="8 9">
    <name type="scientific">Ceratopteris richardii</name>
    <name type="common">Triangle waterfern</name>
    <dbReference type="NCBI Taxonomy" id="49495"/>
    <lineage>
        <taxon>Eukaryota</taxon>
        <taxon>Viridiplantae</taxon>
        <taxon>Streptophyta</taxon>
        <taxon>Embryophyta</taxon>
        <taxon>Tracheophyta</taxon>
        <taxon>Polypodiopsida</taxon>
        <taxon>Polypodiidae</taxon>
        <taxon>Polypodiales</taxon>
        <taxon>Pteridineae</taxon>
        <taxon>Pteridaceae</taxon>
        <taxon>Parkerioideae</taxon>
        <taxon>Ceratopteris</taxon>
    </lineage>
</organism>
<name>A0A8T2SRW9_CERRI</name>
<evidence type="ECO:0000256" key="6">
    <source>
        <dbReference type="RuleBase" id="RU367028"/>
    </source>
</evidence>
<comment type="subcellular location">
    <subcellularLocation>
        <location evidence="1 6">Nucleus</location>
    </subcellularLocation>
</comment>
<keyword evidence="5 6" id="KW-0539">Nucleus</keyword>
<feature type="domain" description="OVATE" evidence="7">
    <location>
        <begin position="192"/>
        <end position="251"/>
    </location>
</feature>
<dbReference type="PANTHER" id="PTHR33057">
    <property type="entry name" value="TRANSCRIPTION REPRESSOR OFP7-RELATED"/>
    <property type="match status" value="1"/>
</dbReference>
<evidence type="ECO:0000256" key="5">
    <source>
        <dbReference type="ARBA" id="ARBA00023242"/>
    </source>
</evidence>
<keyword evidence="4 6" id="KW-0804">Transcription</keyword>
<sequence length="275" mass="30811">MAVLRPTFFRLFTKLRSRKWRAARSSGQAPEAAVGGNVFTEVGREDAGMEVQPASLTQPRNILYRAVQCTGGSVRTDSWRWEAPRRPKMKWKLGGLSLTAPISCSCGERNHRQCIEESFRMYHQVLERGDFEVSNSASSRCDEDGSRYYTAPGSSMESSCCGDNMADEAMKAVKDFCPGDAAVPSLMDFEIMTTYSRHPWSDFERSMQEMMTAFRPTELRELEALLECYLRLNPPSHHATIALAFLSAWAATAASTTSFPGHAFHHVEPCVSMLR</sequence>
<protein>
    <recommendedName>
        <fullName evidence="6">Transcription repressor</fullName>
    </recommendedName>
    <alternativeName>
        <fullName evidence="6">Ovate family protein</fullName>
    </alternativeName>
</protein>
<dbReference type="GO" id="GO:0045892">
    <property type="term" value="P:negative regulation of DNA-templated transcription"/>
    <property type="evidence" value="ECO:0007669"/>
    <property type="project" value="UniProtKB-UniRule"/>
</dbReference>
<keyword evidence="2 6" id="KW-0678">Repressor</keyword>
<gene>
    <name evidence="8" type="ORF">KP509_18G010500</name>
</gene>
<comment type="function">
    <text evidence="6">Transcriptional repressor that regulates multiple aspects of plant growth and development.</text>
</comment>
<keyword evidence="9" id="KW-1185">Reference proteome</keyword>
<evidence type="ECO:0000256" key="2">
    <source>
        <dbReference type="ARBA" id="ARBA00022491"/>
    </source>
</evidence>
<evidence type="ECO:0000256" key="4">
    <source>
        <dbReference type="ARBA" id="ARBA00023163"/>
    </source>
</evidence>